<evidence type="ECO:0000313" key="2">
    <source>
        <dbReference type="EMBL" id="SVC71193.1"/>
    </source>
</evidence>
<dbReference type="NCBIfam" id="TIGR02532">
    <property type="entry name" value="IV_pilin_GFxxxE"/>
    <property type="match status" value="1"/>
</dbReference>
<protein>
    <recommendedName>
        <fullName evidence="3">Type II secretion system protein GspG C-terminal domain-containing protein</fullName>
    </recommendedName>
</protein>
<dbReference type="EMBL" id="UINC01106489">
    <property type="protein sequence ID" value="SVC71193.1"/>
    <property type="molecule type" value="Genomic_DNA"/>
</dbReference>
<sequence length="164" mass="18479">MYQLNAKPGVSAGLTFSELDFLMKDFQQLSSQRRGLLRVRITSQSAFTLSELIVTIGIIGVLGSILLTTLGRAKLKGYTVYSQNNLRQLSAAYIAHDVEMGKFMNYEQVRQGNWVKTIREREGYKKELFHSPAAIAKHRVGPGTAREDWCITGPEGNYEHLTRI</sequence>
<gene>
    <name evidence="2" type="ORF">METZ01_LOCUS324047</name>
</gene>
<keyword evidence="1" id="KW-0472">Membrane</keyword>
<evidence type="ECO:0000256" key="1">
    <source>
        <dbReference type="SAM" id="Phobius"/>
    </source>
</evidence>
<evidence type="ECO:0008006" key="3">
    <source>
        <dbReference type="Google" id="ProtNLM"/>
    </source>
</evidence>
<dbReference type="SUPFAM" id="SSF54523">
    <property type="entry name" value="Pili subunits"/>
    <property type="match status" value="1"/>
</dbReference>
<dbReference type="AlphaFoldDB" id="A0A382PCS8"/>
<proteinExistence type="predicted"/>
<accession>A0A382PCS8</accession>
<feature type="transmembrane region" description="Helical" evidence="1">
    <location>
        <begin position="46"/>
        <end position="67"/>
    </location>
</feature>
<name>A0A382PCS8_9ZZZZ</name>
<dbReference type="InterPro" id="IPR012902">
    <property type="entry name" value="N_methyl_site"/>
</dbReference>
<dbReference type="Gene3D" id="3.30.700.10">
    <property type="entry name" value="Glycoprotein, Type 4 Pilin"/>
    <property type="match status" value="1"/>
</dbReference>
<dbReference type="InterPro" id="IPR045584">
    <property type="entry name" value="Pilin-like"/>
</dbReference>
<keyword evidence="1" id="KW-1133">Transmembrane helix</keyword>
<organism evidence="2">
    <name type="scientific">marine metagenome</name>
    <dbReference type="NCBI Taxonomy" id="408172"/>
    <lineage>
        <taxon>unclassified sequences</taxon>
        <taxon>metagenomes</taxon>
        <taxon>ecological metagenomes</taxon>
    </lineage>
</organism>
<keyword evidence="1" id="KW-0812">Transmembrane</keyword>
<reference evidence="2" key="1">
    <citation type="submission" date="2018-05" db="EMBL/GenBank/DDBJ databases">
        <authorList>
            <person name="Lanie J.A."/>
            <person name="Ng W.-L."/>
            <person name="Kazmierczak K.M."/>
            <person name="Andrzejewski T.M."/>
            <person name="Davidsen T.M."/>
            <person name="Wayne K.J."/>
            <person name="Tettelin H."/>
            <person name="Glass J.I."/>
            <person name="Rusch D."/>
            <person name="Podicherti R."/>
            <person name="Tsui H.-C.T."/>
            <person name="Winkler M.E."/>
        </authorList>
    </citation>
    <scope>NUCLEOTIDE SEQUENCE</scope>
</reference>